<protein>
    <submittedName>
        <fullName evidence="1">Uncharacterized protein</fullName>
    </submittedName>
</protein>
<keyword evidence="2" id="KW-1185">Reference proteome</keyword>
<gene>
    <name evidence="1" type="ORF">M23134_07029</name>
</gene>
<evidence type="ECO:0000313" key="1">
    <source>
        <dbReference type="EMBL" id="EAY26434.1"/>
    </source>
</evidence>
<accession>A1ZT44</accession>
<proteinExistence type="predicted"/>
<dbReference type="Proteomes" id="UP000004095">
    <property type="component" value="Unassembled WGS sequence"/>
</dbReference>
<name>A1ZT44_MICM2</name>
<comment type="caution">
    <text evidence="1">The sequence shown here is derived from an EMBL/GenBank/DDBJ whole genome shotgun (WGS) entry which is preliminary data.</text>
</comment>
<reference evidence="1 2" key="1">
    <citation type="submission" date="2007-01" db="EMBL/GenBank/DDBJ databases">
        <authorList>
            <person name="Haygood M."/>
            <person name="Podell S."/>
            <person name="Anderson C."/>
            <person name="Hopkinson B."/>
            <person name="Roe K."/>
            <person name="Barbeau K."/>
            <person name="Gaasterland T."/>
            <person name="Ferriera S."/>
            <person name="Johnson J."/>
            <person name="Kravitz S."/>
            <person name="Beeson K."/>
            <person name="Sutton G."/>
            <person name="Rogers Y.-H."/>
            <person name="Friedman R."/>
            <person name="Frazier M."/>
            <person name="Venter J.C."/>
        </authorList>
    </citation>
    <scope>NUCLEOTIDE SEQUENCE [LARGE SCALE GENOMIC DNA]</scope>
    <source>
        <strain evidence="1 2">ATCC 23134</strain>
    </source>
</reference>
<dbReference type="RefSeq" id="WP_002700969.1">
    <property type="nucleotide sequence ID" value="NZ_AAWS01000034.1"/>
</dbReference>
<dbReference type="EMBL" id="AAWS01000034">
    <property type="protein sequence ID" value="EAY26434.1"/>
    <property type="molecule type" value="Genomic_DNA"/>
</dbReference>
<organism evidence="1 2">
    <name type="scientific">Microscilla marina ATCC 23134</name>
    <dbReference type="NCBI Taxonomy" id="313606"/>
    <lineage>
        <taxon>Bacteria</taxon>
        <taxon>Pseudomonadati</taxon>
        <taxon>Bacteroidota</taxon>
        <taxon>Cytophagia</taxon>
        <taxon>Cytophagales</taxon>
        <taxon>Microscillaceae</taxon>
        <taxon>Microscilla</taxon>
    </lineage>
</organism>
<evidence type="ECO:0000313" key="2">
    <source>
        <dbReference type="Proteomes" id="UP000004095"/>
    </source>
</evidence>
<dbReference type="AlphaFoldDB" id="A1ZT44"/>
<sequence length="43" mass="5205">MKHKQRLFKFLYSKSFAMNLLRPIHYYTWVNSHSIGIHQAKLA</sequence>